<dbReference type="SUPFAM" id="SSF81301">
    <property type="entry name" value="Nucleotidyltransferase"/>
    <property type="match status" value="1"/>
</dbReference>
<dbReference type="Pfam" id="PF25547">
    <property type="entry name" value="WXG100_2"/>
    <property type="match status" value="1"/>
</dbReference>
<evidence type="ECO:0000259" key="3">
    <source>
        <dbReference type="Pfam" id="PF04607"/>
    </source>
</evidence>
<dbReference type="InterPro" id="IPR007685">
    <property type="entry name" value="RelA_SpoT"/>
</dbReference>
<reference evidence="5 6" key="1">
    <citation type="submission" date="2015-07" db="EMBL/GenBank/DDBJ databases">
        <title>Genome sequencing of Kibdelosporangium phytohabitans.</title>
        <authorList>
            <person name="Qin S."/>
            <person name="Xing K."/>
        </authorList>
    </citation>
    <scope>NUCLEOTIDE SEQUENCE [LARGE SCALE GENOMIC DNA]</scope>
    <source>
        <strain evidence="5 6">KLBMP1111</strain>
    </source>
</reference>
<gene>
    <name evidence="5" type="ORF">AOZ06_49815</name>
</gene>
<dbReference type="Gene3D" id="3.90.176.10">
    <property type="entry name" value="Toxin ADP-ribosyltransferase, Chain A, domain 1"/>
    <property type="match status" value="1"/>
</dbReference>
<accession>A0A0N9I1S9</accession>
<evidence type="ECO:0000256" key="2">
    <source>
        <dbReference type="SAM" id="Phobius"/>
    </source>
</evidence>
<dbReference type="InterPro" id="IPR057746">
    <property type="entry name" value="CpnT-like_N"/>
</dbReference>
<dbReference type="GO" id="GO:0015969">
    <property type="term" value="P:guanosine tetraphosphate metabolic process"/>
    <property type="evidence" value="ECO:0007669"/>
    <property type="project" value="InterPro"/>
</dbReference>
<dbReference type="PROSITE" id="PS51996">
    <property type="entry name" value="TR_MART"/>
    <property type="match status" value="1"/>
</dbReference>
<dbReference type="EMBL" id="CP012752">
    <property type="protein sequence ID" value="ALG13902.1"/>
    <property type="molecule type" value="Genomic_DNA"/>
</dbReference>
<dbReference type="RefSeq" id="WP_054295776.1">
    <property type="nucleotide sequence ID" value="NZ_CP012752.1"/>
</dbReference>
<evidence type="ECO:0000259" key="4">
    <source>
        <dbReference type="Pfam" id="PF25547"/>
    </source>
</evidence>
<sequence length="1319" mass="142351">MAITQPPQVVKDIAPWVLGSEWPDGDEDAMLRLAEVWEATAKDVDAAMRAADSAVKQARESFDGPSARQFDELWAKFVHGDEAAFTRLKDGSEQLAKACRACALQIEHAKLSIMAALSAMAIQVIAMVTAAFATSGGSLAGIMPAQLATRQVVVTIFRDLVQRLGEQVGRTLPHRMSFSVAAGAAIDDAGRLLRMANGTREAVGADPAPTAVRGAFSGNFSLESIAGMGADLGAPDVSAVTRTTSGGPLGITPSPGPRDNAAAAVSRPAAGPRPRDAFPESGPQRFSGNLDMSPPVQAAPQGPVALRGQLVPTHLTHFVVDGPDTADSIRASGWDGEQPVLLAGYPAGSTADVAAAQLSRELGGEVTVPDRDAWTDVRGNLFASSSLLGPKDLRPCWPPNGEWTTVKPDGTGSPHDQSSPLGHVPDWRAARLDRRGEAPGSANGPTTSPPSMAERPQVHRQLHESDASAGAGDTRSPKLIAPEGAPLFFANRPDFRASAADVHHMRQSYGLDAWYRDAAGIDDAIAQNPYLRDVPRDQLIALRGLTAPPAFKVINDALRTNDIQTLRRYEGYIKVVNSALNQLPPLPGLVHRVVNTDHPLLRANQYRYDAVVTERAFLSGSAGGPSRAPGKVMLQIHSLTGRDVSALSHRPHEREVLFPSGTRFKVIGTGFDPRTGTHHAQLREIPAAQAPGASTVRTGETLFSGPQSVHSGRTRPQARRQSPVRQQDSQAVPNRAQATTPLHRPQSPAHRPVRQETHIVPVTQPLRKREFDLTAHRPTGAPPRNAETAADPAYKAPPPDFKKVKLDSFDGGERLPDIVGTRAGIAIFGKGDDHETGTARSVEPIPGHFVVDTHGRPDALLTGGTALTGEVVVNILDALPHSVWDRRTPIIFTGCGTGQDPNGIAAHVARHFGVETTAPRTDTWVDDNGTIFAAESVLEVSPTGYPRSERPSNGDWTRFTPDGNHHISRHPYLPDRGHETPKPSEKPDNTSPELTPGEVRTYLDRPEVVAALAAVDSVVGTEDENGTKIQLPVAEVIRERLPNHPELVDLMQRTGYLEPFQPLVIASFLRHPTAIEPLIEAVHEVDTLDPDEVAQPGAREGAPTPVELTAEQRAIAETAANGSRAVRSKHRVQTAMKPGETISAYLDARYADAAIAHRKLTELVNDLADRFDGYAVPRTALKNRADAEKYTDPGGKYEDDPTRLVDIASACIQFNRLDDVYRALDHINRDDDIRIVDFNDRFTQPQKSGYGDVRMSVQFQPDNHVSELRLHLVAVDDVAEFEHEVRRNAEPQGKALMDAFTTRQRQLFRDALKPGEAGE</sequence>
<feature type="compositionally biased region" description="Basic and acidic residues" evidence="1">
    <location>
        <begin position="425"/>
        <end position="437"/>
    </location>
</feature>
<evidence type="ECO:0000313" key="5">
    <source>
        <dbReference type="EMBL" id="ALG13902.1"/>
    </source>
</evidence>
<feature type="domain" description="Outer membrane channel protein CpnT-like N-terminal" evidence="4">
    <location>
        <begin position="3"/>
        <end position="150"/>
    </location>
</feature>
<proteinExistence type="predicted"/>
<evidence type="ECO:0000313" key="6">
    <source>
        <dbReference type="Proteomes" id="UP000063699"/>
    </source>
</evidence>
<organism evidence="5 6">
    <name type="scientific">Kibdelosporangium phytohabitans</name>
    <dbReference type="NCBI Taxonomy" id="860235"/>
    <lineage>
        <taxon>Bacteria</taxon>
        <taxon>Bacillati</taxon>
        <taxon>Actinomycetota</taxon>
        <taxon>Actinomycetes</taxon>
        <taxon>Pseudonocardiales</taxon>
        <taxon>Pseudonocardiaceae</taxon>
        <taxon>Kibdelosporangium</taxon>
    </lineage>
</organism>
<evidence type="ECO:0000256" key="1">
    <source>
        <dbReference type="SAM" id="MobiDB-lite"/>
    </source>
</evidence>
<feature type="region of interest" description="Disordered" evidence="1">
    <location>
        <begin position="686"/>
        <end position="799"/>
    </location>
</feature>
<dbReference type="InterPro" id="IPR043519">
    <property type="entry name" value="NT_sf"/>
</dbReference>
<dbReference type="Proteomes" id="UP000063699">
    <property type="component" value="Chromosome"/>
</dbReference>
<feature type="domain" description="RelA/SpoT" evidence="3">
    <location>
        <begin position="1200"/>
        <end position="1286"/>
    </location>
</feature>
<keyword evidence="6" id="KW-1185">Reference proteome</keyword>
<protein>
    <submittedName>
        <fullName evidence="5">Uncharacterized protein</fullName>
    </submittedName>
</protein>
<name>A0A0N9I1S9_9PSEU</name>
<feature type="transmembrane region" description="Helical" evidence="2">
    <location>
        <begin position="113"/>
        <end position="133"/>
    </location>
</feature>
<feature type="region of interest" description="Disordered" evidence="1">
    <location>
        <begin position="241"/>
        <end position="288"/>
    </location>
</feature>
<feature type="region of interest" description="Disordered" evidence="1">
    <location>
        <begin position="388"/>
        <end position="480"/>
    </location>
</feature>
<dbReference type="Gene3D" id="1.10.287.1060">
    <property type="entry name" value="ESAT-6-like"/>
    <property type="match status" value="1"/>
</dbReference>
<feature type="compositionally biased region" description="Low complexity" evidence="1">
    <location>
        <begin position="261"/>
        <end position="272"/>
    </location>
</feature>
<dbReference type="SUPFAM" id="SSF56399">
    <property type="entry name" value="ADP-ribosylation"/>
    <property type="match status" value="1"/>
</dbReference>
<dbReference type="KEGG" id="kphy:AOZ06_49815"/>
<feature type="region of interest" description="Disordered" evidence="1">
    <location>
        <begin position="942"/>
        <end position="997"/>
    </location>
</feature>
<keyword evidence="2" id="KW-0472">Membrane</keyword>
<keyword evidence="2" id="KW-1133">Transmembrane helix</keyword>
<feature type="compositionally biased region" description="Polar residues" evidence="1">
    <location>
        <begin position="719"/>
        <end position="740"/>
    </location>
</feature>
<dbReference type="Pfam" id="PF04607">
    <property type="entry name" value="RelA_SpoT"/>
    <property type="match status" value="1"/>
</dbReference>
<dbReference type="STRING" id="860235.AOZ06_49815"/>
<keyword evidence="2" id="KW-0812">Transmembrane</keyword>
<dbReference type="OrthoDB" id="3874132at2"/>
<feature type="compositionally biased region" description="Basic and acidic residues" evidence="1">
    <location>
        <begin position="972"/>
        <end position="988"/>
    </location>
</feature>